<dbReference type="AlphaFoldDB" id="A0A646KAC6"/>
<dbReference type="SUPFAM" id="SSF56112">
    <property type="entry name" value="Protein kinase-like (PK-like)"/>
    <property type="match status" value="1"/>
</dbReference>
<dbReference type="EMBL" id="VCLA01000022">
    <property type="protein sequence ID" value="MQS99113.1"/>
    <property type="molecule type" value="Genomic_DNA"/>
</dbReference>
<dbReference type="InterPro" id="IPR011009">
    <property type="entry name" value="Kinase-like_dom_sf"/>
</dbReference>
<sequence length="278" mass="30804">MVTERIPFEELPPSRREVLAKRFGPILDIENSPGGLDSDVAARITTPQGTYYVKGMRTDHPRVWTQAREATVNPAVAGTIAPRLRWRAAADGWDLNVCEALDGRHADYRPGSADLPLVVDLLTRLSAVQAGEDADLRFAEQRLSSYVESPSDLDHFRGNTLCHTDLNNENIIVSEGRAWLVDWAWATRGTAWLDAAYWVIWLIAAGRHDPVTAERQAQQIPAFRNAPPAAVTAFAAANTNLWHEITDGDSDSDSWTTRVHAAAQAWLAHRRPVSCQPL</sequence>
<dbReference type="GO" id="GO:0016740">
    <property type="term" value="F:transferase activity"/>
    <property type="evidence" value="ECO:0007669"/>
    <property type="project" value="UniProtKB-KW"/>
</dbReference>
<comment type="caution">
    <text evidence="1">The sequence shown here is derived from an EMBL/GenBank/DDBJ whole genome shotgun (WGS) entry which is preliminary data.</text>
</comment>
<proteinExistence type="predicted"/>
<dbReference type="Gene3D" id="3.90.1200.10">
    <property type="match status" value="1"/>
</dbReference>
<gene>
    <name evidence="1" type="ORF">FF041_02520</name>
</gene>
<evidence type="ECO:0000313" key="1">
    <source>
        <dbReference type="EMBL" id="MQS99113.1"/>
    </source>
</evidence>
<evidence type="ECO:0000313" key="2">
    <source>
        <dbReference type="Proteomes" id="UP000419138"/>
    </source>
</evidence>
<dbReference type="RefSeq" id="WP_323391026.1">
    <property type="nucleotide sequence ID" value="NZ_JBEPDZ010000017.1"/>
</dbReference>
<protein>
    <submittedName>
        <fullName evidence="1">Aminoglycoside phosphotransferase</fullName>
    </submittedName>
</protein>
<reference evidence="1 2" key="1">
    <citation type="submission" date="2019-05" db="EMBL/GenBank/DDBJ databases">
        <title>Comparative genomics and metabolomics analyses of clavulanic acid producing Streptomyces species provides insight into specialized metabolism and evolution of beta-lactam biosynthetic gene clusters.</title>
        <authorList>
            <person name="Moore M.A."/>
            <person name="Cruz-Morales P."/>
            <person name="Barona Gomez F."/>
            <person name="Kapil T."/>
        </authorList>
    </citation>
    <scope>NUCLEOTIDE SEQUENCE [LARGE SCALE GENOMIC DNA]</scope>
    <source>
        <strain evidence="1 2">NRRL 5741</strain>
    </source>
</reference>
<accession>A0A646KAC6</accession>
<organism evidence="1 2">
    <name type="scientific">Streptomyces jumonjinensis</name>
    <dbReference type="NCBI Taxonomy" id="1945"/>
    <lineage>
        <taxon>Bacteria</taxon>
        <taxon>Bacillati</taxon>
        <taxon>Actinomycetota</taxon>
        <taxon>Actinomycetes</taxon>
        <taxon>Kitasatosporales</taxon>
        <taxon>Streptomycetaceae</taxon>
        <taxon>Streptomyces</taxon>
    </lineage>
</organism>
<name>A0A646KAC6_STRJU</name>
<keyword evidence="1" id="KW-0808">Transferase</keyword>
<keyword evidence="2" id="KW-1185">Reference proteome</keyword>
<dbReference type="Proteomes" id="UP000419138">
    <property type="component" value="Unassembled WGS sequence"/>
</dbReference>